<dbReference type="KEGG" id="serj:SGUI_2491"/>
<reference evidence="6 7" key="1">
    <citation type="submission" date="2016-03" db="EMBL/GenBank/DDBJ databases">
        <title>Shallow-sea hydrothermal system.</title>
        <authorList>
            <person name="Tang K."/>
        </authorList>
    </citation>
    <scope>NUCLEOTIDE SEQUENCE [LARGE SCALE GENOMIC DNA]</scope>
    <source>
        <strain evidence="6 7">JLT9</strain>
    </source>
</reference>
<evidence type="ECO:0000256" key="3">
    <source>
        <dbReference type="ARBA" id="ARBA00022801"/>
    </source>
</evidence>
<proteinExistence type="predicted"/>
<dbReference type="CDD" id="cd09874">
    <property type="entry name" value="PIN_MT3492-like"/>
    <property type="match status" value="1"/>
</dbReference>
<dbReference type="OrthoDB" id="1525146at2"/>
<accession>A0A1B1NEM4</accession>
<dbReference type="AlphaFoldDB" id="A0A1B1NEM4"/>
<dbReference type="GO" id="GO:0016787">
    <property type="term" value="F:hydrolase activity"/>
    <property type="evidence" value="ECO:0007669"/>
    <property type="project" value="UniProtKB-KW"/>
</dbReference>
<dbReference type="Gene3D" id="3.40.50.1010">
    <property type="entry name" value="5'-nuclease"/>
    <property type="match status" value="1"/>
</dbReference>
<dbReference type="RefSeq" id="WP_066640874.1">
    <property type="nucleotide sequence ID" value="NZ_CP014989.1"/>
</dbReference>
<keyword evidence="1" id="KW-0540">Nuclease</keyword>
<keyword evidence="2" id="KW-0479">Metal-binding</keyword>
<evidence type="ECO:0000313" key="6">
    <source>
        <dbReference type="EMBL" id="ANS79887.1"/>
    </source>
</evidence>
<organism evidence="6 7">
    <name type="scientific">Serinicoccus hydrothermalis</name>
    <dbReference type="NCBI Taxonomy" id="1758689"/>
    <lineage>
        <taxon>Bacteria</taxon>
        <taxon>Bacillati</taxon>
        <taxon>Actinomycetota</taxon>
        <taxon>Actinomycetes</taxon>
        <taxon>Micrococcales</taxon>
        <taxon>Ornithinimicrobiaceae</taxon>
        <taxon>Serinicoccus</taxon>
    </lineage>
</organism>
<evidence type="ECO:0000256" key="4">
    <source>
        <dbReference type="ARBA" id="ARBA00022842"/>
    </source>
</evidence>
<dbReference type="InterPro" id="IPR002716">
    <property type="entry name" value="PIN_dom"/>
</dbReference>
<evidence type="ECO:0000259" key="5">
    <source>
        <dbReference type="Pfam" id="PF01850"/>
    </source>
</evidence>
<name>A0A1B1NEM4_9MICO</name>
<evidence type="ECO:0000256" key="2">
    <source>
        <dbReference type="ARBA" id="ARBA00022723"/>
    </source>
</evidence>
<feature type="domain" description="PIN" evidence="5">
    <location>
        <begin position="3"/>
        <end position="120"/>
    </location>
</feature>
<dbReference type="GO" id="GO:0004518">
    <property type="term" value="F:nuclease activity"/>
    <property type="evidence" value="ECO:0007669"/>
    <property type="project" value="UniProtKB-KW"/>
</dbReference>
<evidence type="ECO:0000256" key="1">
    <source>
        <dbReference type="ARBA" id="ARBA00022722"/>
    </source>
</evidence>
<keyword evidence="3" id="KW-0378">Hydrolase</keyword>
<dbReference type="Pfam" id="PF01850">
    <property type="entry name" value="PIN"/>
    <property type="match status" value="1"/>
</dbReference>
<gene>
    <name evidence="6" type="ORF">SGUI_2491</name>
</gene>
<keyword evidence="4" id="KW-0460">Magnesium</keyword>
<dbReference type="InterPro" id="IPR029060">
    <property type="entry name" value="PIN-like_dom_sf"/>
</dbReference>
<protein>
    <recommendedName>
        <fullName evidence="5">PIN domain-containing protein</fullName>
    </recommendedName>
</protein>
<dbReference type="GO" id="GO:0046872">
    <property type="term" value="F:metal ion binding"/>
    <property type="evidence" value="ECO:0007669"/>
    <property type="project" value="UniProtKB-KW"/>
</dbReference>
<dbReference type="PATRIC" id="fig|1758689.4.peg.2602"/>
<dbReference type="Proteomes" id="UP000092482">
    <property type="component" value="Chromosome"/>
</dbReference>
<keyword evidence="7" id="KW-1185">Reference proteome</keyword>
<dbReference type="EMBL" id="CP014989">
    <property type="protein sequence ID" value="ANS79887.1"/>
    <property type="molecule type" value="Genomic_DNA"/>
</dbReference>
<sequence length="129" mass="13905">MLYVDSSALLKRVFAEVASDVVRDVIAQRHAVEDVVVSSELAWLEVSRALLRAEVGQVDDLVDLACSGIARHPLSSPVLDRARRIGPSQIRSLDAIHLAAAVTLGAEEMLTFDHRLAEAAQSLGVRAIP</sequence>
<dbReference type="STRING" id="1758689.SGUI_2491"/>
<evidence type="ECO:0000313" key="7">
    <source>
        <dbReference type="Proteomes" id="UP000092482"/>
    </source>
</evidence>
<dbReference type="SUPFAM" id="SSF88723">
    <property type="entry name" value="PIN domain-like"/>
    <property type="match status" value="1"/>
</dbReference>